<dbReference type="InterPro" id="IPR040801">
    <property type="entry name" value="Ski2_N"/>
</dbReference>
<keyword evidence="2" id="KW-0963">Cytoplasm</keyword>
<dbReference type="EMBL" id="CAXLJM020000033">
    <property type="protein sequence ID" value="CAL8102206.1"/>
    <property type="molecule type" value="Genomic_DNA"/>
</dbReference>
<dbReference type="SUPFAM" id="SSF52540">
    <property type="entry name" value="P-loop containing nucleoside triphosphate hydrolases"/>
    <property type="match status" value="1"/>
</dbReference>
<comment type="subcellular location">
    <subcellularLocation>
        <location evidence="1">Cytoplasm</location>
    </subcellularLocation>
</comment>
<protein>
    <recommendedName>
        <fullName evidence="14">Helicase SKI2W</fullName>
    </recommendedName>
</protein>
<dbReference type="SMART" id="SM01142">
    <property type="entry name" value="DSHCT"/>
    <property type="match status" value="1"/>
</dbReference>
<evidence type="ECO:0000259" key="11">
    <source>
        <dbReference type="PROSITE" id="PS51194"/>
    </source>
</evidence>
<dbReference type="PROSITE" id="PS51194">
    <property type="entry name" value="HELICASE_CTER"/>
    <property type="match status" value="1"/>
</dbReference>
<evidence type="ECO:0000256" key="4">
    <source>
        <dbReference type="ARBA" id="ARBA00022801"/>
    </source>
</evidence>
<dbReference type="Pfam" id="PF08148">
    <property type="entry name" value="DSHCT"/>
    <property type="match status" value="1"/>
</dbReference>
<keyword evidence="3" id="KW-0547">Nucleotide-binding</keyword>
<feature type="compositionally biased region" description="Polar residues" evidence="9">
    <location>
        <begin position="87"/>
        <end position="100"/>
    </location>
</feature>
<dbReference type="PANTHER" id="PTHR12131">
    <property type="entry name" value="ATP-DEPENDENT RNA AND DNA HELICASE"/>
    <property type="match status" value="1"/>
</dbReference>
<dbReference type="PIRSF" id="PIRSF005198">
    <property type="entry name" value="Antiviral_helicase_SKI2"/>
    <property type="match status" value="1"/>
</dbReference>
<accession>A0ABP1QJZ3</accession>
<keyword evidence="6" id="KW-0067">ATP-binding</keyword>
<keyword evidence="5" id="KW-0347">Helicase</keyword>
<evidence type="ECO:0000313" key="12">
    <source>
        <dbReference type="EMBL" id="CAL8102206.1"/>
    </source>
</evidence>
<proteinExistence type="predicted"/>
<dbReference type="Pfam" id="PF17911">
    <property type="entry name" value="Ski2_N"/>
    <property type="match status" value="1"/>
</dbReference>
<dbReference type="Pfam" id="PF00270">
    <property type="entry name" value="DEAD"/>
    <property type="match status" value="1"/>
</dbReference>
<dbReference type="PANTHER" id="PTHR12131:SF1">
    <property type="entry name" value="ATP-DEPENDENT RNA HELICASE SUPV3L1, MITOCHONDRIAL-RELATED"/>
    <property type="match status" value="1"/>
</dbReference>
<organism evidence="12 13">
    <name type="scientific">Orchesella dallaii</name>
    <dbReference type="NCBI Taxonomy" id="48710"/>
    <lineage>
        <taxon>Eukaryota</taxon>
        <taxon>Metazoa</taxon>
        <taxon>Ecdysozoa</taxon>
        <taxon>Arthropoda</taxon>
        <taxon>Hexapoda</taxon>
        <taxon>Collembola</taxon>
        <taxon>Entomobryomorpha</taxon>
        <taxon>Entomobryoidea</taxon>
        <taxon>Orchesellidae</taxon>
        <taxon>Orchesellinae</taxon>
        <taxon>Orchesella</taxon>
    </lineage>
</organism>
<dbReference type="Pfam" id="PF00271">
    <property type="entry name" value="Helicase_C"/>
    <property type="match status" value="1"/>
</dbReference>
<dbReference type="Gene3D" id="1.10.3380.30">
    <property type="match status" value="2"/>
</dbReference>
<dbReference type="PROSITE" id="PS51192">
    <property type="entry name" value="HELICASE_ATP_BIND_1"/>
    <property type="match status" value="1"/>
</dbReference>
<evidence type="ECO:0000313" key="13">
    <source>
        <dbReference type="Proteomes" id="UP001642540"/>
    </source>
</evidence>
<evidence type="ECO:0000256" key="9">
    <source>
        <dbReference type="SAM" id="MobiDB-lite"/>
    </source>
</evidence>
<evidence type="ECO:0000256" key="6">
    <source>
        <dbReference type="ARBA" id="ARBA00022840"/>
    </source>
</evidence>
<dbReference type="InterPro" id="IPR014001">
    <property type="entry name" value="Helicase_ATP-bd"/>
</dbReference>
<dbReference type="InterPro" id="IPR011545">
    <property type="entry name" value="DEAD/DEAH_box_helicase_dom"/>
</dbReference>
<dbReference type="InterPro" id="IPR050699">
    <property type="entry name" value="RNA-DNA_Helicase"/>
</dbReference>
<evidence type="ECO:0000256" key="3">
    <source>
        <dbReference type="ARBA" id="ARBA00022741"/>
    </source>
</evidence>
<dbReference type="InterPro" id="IPR027417">
    <property type="entry name" value="P-loop_NTPase"/>
</dbReference>
<dbReference type="Gene3D" id="3.40.50.300">
    <property type="entry name" value="P-loop containing nucleotide triphosphate hydrolases"/>
    <property type="match status" value="2"/>
</dbReference>
<dbReference type="Proteomes" id="UP001642540">
    <property type="component" value="Unassembled WGS sequence"/>
</dbReference>
<dbReference type="CDD" id="cd18795">
    <property type="entry name" value="SF2_C_Ski2"/>
    <property type="match status" value="1"/>
</dbReference>
<evidence type="ECO:0000256" key="1">
    <source>
        <dbReference type="ARBA" id="ARBA00004496"/>
    </source>
</evidence>
<reference evidence="12 13" key="1">
    <citation type="submission" date="2024-08" db="EMBL/GenBank/DDBJ databases">
        <authorList>
            <person name="Cucini C."/>
            <person name="Frati F."/>
        </authorList>
    </citation>
    <scope>NUCLEOTIDE SEQUENCE [LARGE SCALE GENOMIC DNA]</scope>
</reference>
<evidence type="ECO:0000259" key="10">
    <source>
        <dbReference type="PROSITE" id="PS51192"/>
    </source>
</evidence>
<evidence type="ECO:0008006" key="14">
    <source>
        <dbReference type="Google" id="ProtNLM"/>
    </source>
</evidence>
<comment type="caution">
    <text evidence="12">The sequence shown here is derived from an EMBL/GenBank/DDBJ whole genome shotgun (WGS) entry which is preliminary data.</text>
</comment>
<feature type="region of interest" description="Disordered" evidence="9">
    <location>
        <begin position="83"/>
        <end position="104"/>
    </location>
</feature>
<dbReference type="SMART" id="SM00490">
    <property type="entry name" value="HELICc"/>
    <property type="match status" value="1"/>
</dbReference>
<evidence type="ECO:0000256" key="2">
    <source>
        <dbReference type="ARBA" id="ARBA00022490"/>
    </source>
</evidence>
<evidence type="ECO:0000256" key="5">
    <source>
        <dbReference type="ARBA" id="ARBA00022806"/>
    </source>
</evidence>
<gene>
    <name evidence="12" type="ORF">ODALV1_LOCUS11082</name>
</gene>
<dbReference type="SMART" id="SM00487">
    <property type="entry name" value="DEXDc"/>
    <property type="match status" value="1"/>
</dbReference>
<keyword evidence="4" id="KW-0378">Hydrolase</keyword>
<sequence length="1266" mass="145190">MEDQGHIPAFFDVGLPPVSGEISELLEPYLRLEDHPLHSFRENVKSVRCPRNINSLLEVNSTQLPLTLKVKRHPATGQLLSYEEAETSSNVETPHNSLSLNRAPGRKTDGLKGCSANLPFWPGGFDEEKKLREATDKLGNLEVDRDEAELFHELFEKDLQKTPPGFQNGFDFSSTIPNKKIADKINEIKKELAANPVNFWDVKKTDVMDYEPSASKLAKQERQVKLLLKELDDDSFNPEDKKQEVSNVTSVLKISKTQSRNNPIIMPWAEEIDVTKPMFDFEQKVPNMAFKYPFELDTFQKQAIAKLEDHENVFVAAHTSAGKTVVAEYAIALSCRHMTRTVYTSPIKALSNQKFRDFKNQFESVGLVTGDVQINPGASCLIMTTEILRSMLYNGSDVIRDLEWVIFDEIHYLNNEERGHVWEEVLIMLPQHISIIMLSATVPNALQFANWVGEIKKKKIYVITTLKRPVPLEHYLYTGSGGKTRNEIFRILSGEGKFEKRGYDEAIEAKRSRQKSHEKQYGPKGGRNFMSEAAEKTTYIGLVSYLKDNDKLPVVIFTFSRKRCDQYAQMLRSTDLCTATQKSEIHSFFMKSIARLKGSDRELPQVLTVQEMLKCGIGVHHSGILPILKEVVEMLFQRGLVKLLFATETFAMGVNMPARTVVFDSTRKHDGMSFRNLNPAEYIQMAGRAGRRGLDTTGTVILLCKQNVPDSRDLQDMMLGKAAKLESQFRLTYSMILNLLRVESLSVEDVMKRSFLEAGSRNQNVDETKKKLVTVRNKVGELEWDSEVEERDPGLIRFYRQAKECITLQDSLVPFMKSHTRGGTLCIGRCVIFQRLPKYTTRFGVILDMHPPRSMCPDRLIILTLTSVVDHMPLNQRGLQVSGCEYANLLVEPPYEILDKIFLRFLYLCHNAICEFEPLLNEFDYFSHDIVEVEFAEILDVTNVILRVDTSIIMNDVRRRQADRFRREKPCPNLDAVLGSLVQMHSRPMEVMLLPPNQFLLPTKDLNLIQEVLRYQDCKADLKHHNVWSRWGDMNTFLSKFREVFCYMRLQDMEEYLDFLLSPRSLRLHEEYESRINVLKKLKYIDDENLVQLKGRVACEMGNQNELMVTEMVLNNVLADAPPEEVAALLSCMVFEVKSAEEPTFQQAIGLKERVETVKKIARNIGEIQRECGMKEPVEQFVEQFKFGLAEVVHEWARGKEFSEIMKLTDVQEGLIVRTIQRLDEMIRDVKDAARIIGDPSLKRKMEEASECIKRDIVFAASLYTQ</sequence>
<feature type="domain" description="Helicase C-terminal" evidence="11">
    <location>
        <begin position="541"/>
        <end position="740"/>
    </location>
</feature>
<feature type="domain" description="Helicase ATP-binding" evidence="10">
    <location>
        <begin position="304"/>
        <end position="460"/>
    </location>
</feature>
<keyword evidence="13" id="KW-1185">Reference proteome</keyword>
<dbReference type="InterPro" id="IPR012961">
    <property type="entry name" value="Ski2/MTR4_C"/>
</dbReference>
<keyword evidence="7" id="KW-0694">RNA-binding</keyword>
<evidence type="ECO:0000256" key="7">
    <source>
        <dbReference type="ARBA" id="ARBA00022884"/>
    </source>
</evidence>
<dbReference type="InterPro" id="IPR001650">
    <property type="entry name" value="Helicase_C-like"/>
</dbReference>
<dbReference type="InterPro" id="IPR016438">
    <property type="entry name" value="SKI2-like"/>
</dbReference>
<evidence type="ECO:0000256" key="8">
    <source>
        <dbReference type="ARBA" id="ARBA00047984"/>
    </source>
</evidence>
<name>A0ABP1QJZ3_9HEXA</name>
<comment type="catalytic activity">
    <reaction evidence="8">
        <text>ATP + H2O = ADP + phosphate + H(+)</text>
        <dbReference type="Rhea" id="RHEA:13065"/>
        <dbReference type="ChEBI" id="CHEBI:15377"/>
        <dbReference type="ChEBI" id="CHEBI:15378"/>
        <dbReference type="ChEBI" id="CHEBI:30616"/>
        <dbReference type="ChEBI" id="CHEBI:43474"/>
        <dbReference type="ChEBI" id="CHEBI:456216"/>
        <dbReference type="EC" id="3.6.4.13"/>
    </reaction>
</comment>